<feature type="domain" description="Tf2-1-like SH3-like" evidence="2">
    <location>
        <begin position="59"/>
        <end position="94"/>
    </location>
</feature>
<dbReference type="EMBL" id="QJKJ01011476">
    <property type="protein sequence ID" value="RDX71070.1"/>
    <property type="molecule type" value="Genomic_DNA"/>
</dbReference>
<dbReference type="Proteomes" id="UP000257109">
    <property type="component" value="Unassembled WGS sequence"/>
</dbReference>
<dbReference type="InterPro" id="IPR056924">
    <property type="entry name" value="SH3_Tf2-1"/>
</dbReference>
<evidence type="ECO:0000313" key="3">
    <source>
        <dbReference type="EMBL" id="RDX71070.1"/>
    </source>
</evidence>
<feature type="non-terminal residue" evidence="3">
    <location>
        <position position="1"/>
    </location>
</feature>
<dbReference type="Pfam" id="PF24626">
    <property type="entry name" value="SH3_Tf2-1"/>
    <property type="match status" value="1"/>
</dbReference>
<name>A0A371EYD4_MUCPR</name>
<protein>
    <recommendedName>
        <fullName evidence="2">Tf2-1-like SH3-like domain-containing protein</fullName>
    </recommendedName>
</protein>
<accession>A0A371EYD4</accession>
<evidence type="ECO:0000256" key="1">
    <source>
        <dbReference type="SAM" id="MobiDB-lite"/>
    </source>
</evidence>
<comment type="caution">
    <text evidence="3">The sequence shown here is derived from an EMBL/GenBank/DDBJ whole genome shotgun (WGS) entry which is preliminary data.</text>
</comment>
<keyword evidence="4" id="KW-1185">Reference proteome</keyword>
<evidence type="ECO:0000313" key="4">
    <source>
        <dbReference type="Proteomes" id="UP000257109"/>
    </source>
</evidence>
<sequence length="160" mass="18331">MDSAMGRSLLGYYTVESADLGNSRSGWDNSLRQRLFGWAQINDSYPAKEIMTKSQPINDPFKILKKINDNAYQVDMPQDFMGSTTFNVIDLTPFVLNSYQITKVNYSIANPSVDSPRHWPSRSRQRQSRVDLGRDNPAWSRLNADTHFRDGLSLSHTRKQ</sequence>
<reference evidence="3" key="1">
    <citation type="submission" date="2018-05" db="EMBL/GenBank/DDBJ databases">
        <title>Draft genome of Mucuna pruriens seed.</title>
        <authorList>
            <person name="Nnadi N.E."/>
            <person name="Vos R."/>
            <person name="Hasami M.H."/>
            <person name="Devisetty U.K."/>
            <person name="Aguiy J.C."/>
        </authorList>
    </citation>
    <scope>NUCLEOTIDE SEQUENCE [LARGE SCALE GENOMIC DNA]</scope>
    <source>
        <strain evidence="3">JCA_2017</strain>
    </source>
</reference>
<organism evidence="3 4">
    <name type="scientific">Mucuna pruriens</name>
    <name type="common">Velvet bean</name>
    <name type="synonym">Dolichos pruriens</name>
    <dbReference type="NCBI Taxonomy" id="157652"/>
    <lineage>
        <taxon>Eukaryota</taxon>
        <taxon>Viridiplantae</taxon>
        <taxon>Streptophyta</taxon>
        <taxon>Embryophyta</taxon>
        <taxon>Tracheophyta</taxon>
        <taxon>Spermatophyta</taxon>
        <taxon>Magnoliopsida</taxon>
        <taxon>eudicotyledons</taxon>
        <taxon>Gunneridae</taxon>
        <taxon>Pentapetalae</taxon>
        <taxon>rosids</taxon>
        <taxon>fabids</taxon>
        <taxon>Fabales</taxon>
        <taxon>Fabaceae</taxon>
        <taxon>Papilionoideae</taxon>
        <taxon>50 kb inversion clade</taxon>
        <taxon>NPAAA clade</taxon>
        <taxon>indigoferoid/millettioid clade</taxon>
        <taxon>Phaseoleae</taxon>
        <taxon>Mucuna</taxon>
    </lineage>
</organism>
<evidence type="ECO:0000259" key="2">
    <source>
        <dbReference type="Pfam" id="PF24626"/>
    </source>
</evidence>
<feature type="region of interest" description="Disordered" evidence="1">
    <location>
        <begin position="112"/>
        <end position="137"/>
    </location>
</feature>
<gene>
    <name evidence="3" type="ORF">CR513_49624</name>
</gene>
<proteinExistence type="predicted"/>
<dbReference type="AlphaFoldDB" id="A0A371EYD4"/>